<dbReference type="AlphaFoldDB" id="A0A318PLD6"/>
<dbReference type="Pfam" id="PF00440">
    <property type="entry name" value="TetR_N"/>
    <property type="match status" value="1"/>
</dbReference>
<keyword evidence="1" id="KW-0238">DNA-binding</keyword>
<dbReference type="InterPro" id="IPR009057">
    <property type="entry name" value="Homeodomain-like_sf"/>
</dbReference>
<dbReference type="Gene3D" id="1.10.357.10">
    <property type="entry name" value="Tetracycline Repressor, domain 2"/>
    <property type="match status" value="1"/>
</dbReference>
<name>A0A318PLD6_KOMXY</name>
<comment type="caution">
    <text evidence="2">The sequence shown here is derived from an EMBL/GenBank/DDBJ whole genome shotgun (WGS) entry which is preliminary data.</text>
</comment>
<evidence type="ECO:0000313" key="3">
    <source>
        <dbReference type="Proteomes" id="UP000248257"/>
    </source>
</evidence>
<dbReference type="GO" id="GO:0003677">
    <property type="term" value="F:DNA binding"/>
    <property type="evidence" value="ECO:0007669"/>
    <property type="project" value="UniProtKB-UniRule"/>
</dbReference>
<dbReference type="SUPFAM" id="SSF46689">
    <property type="entry name" value="Homeodomain-like"/>
    <property type="match status" value="1"/>
</dbReference>
<sequence>MPSDKAAAQTRQRIIESFVALIEERDDVTVPTAHIAERANLSVRTIYKYFSCRDALLRATGEWLNTQVFGFALGTDPDDLVQGFRIAAARFDEHPNLSRILALTRVGRSMRIKFRNELLVRRRRTLWRDTPDVPAADRRRAEAVIACLDNVLSWLTLREEFDMNGSEAGAAISWAIEVILRETRAMTPSDPSSQP</sequence>
<reference evidence="2 3" key="1">
    <citation type="submission" date="2017-07" db="EMBL/GenBank/DDBJ databases">
        <title>A draft genome sequence of Komagataeibacter xylinus LMG 1515.</title>
        <authorList>
            <person name="Skraban J."/>
            <person name="Cleenwerck I."/>
            <person name="Vandamme P."/>
            <person name="Trcek J."/>
        </authorList>
    </citation>
    <scope>NUCLEOTIDE SEQUENCE [LARGE SCALE GENOMIC DNA]</scope>
    <source>
        <strain evidence="2 3">LMG 1515</strain>
    </source>
</reference>
<keyword evidence="3" id="KW-1185">Reference proteome</keyword>
<dbReference type="STRING" id="1220579.GCA_001571345_01763"/>
<protein>
    <submittedName>
        <fullName evidence="2">TetR family transcriptional regulator</fullName>
    </submittedName>
</protein>
<dbReference type="PROSITE" id="PS50977">
    <property type="entry name" value="HTH_TETR_2"/>
    <property type="match status" value="1"/>
</dbReference>
<dbReference type="OrthoDB" id="9795011at2"/>
<proteinExistence type="predicted"/>
<dbReference type="Proteomes" id="UP000248257">
    <property type="component" value="Unassembled WGS sequence"/>
</dbReference>
<dbReference type="EMBL" id="NKUC01000015">
    <property type="protein sequence ID" value="PYD56839.1"/>
    <property type="molecule type" value="Genomic_DNA"/>
</dbReference>
<dbReference type="InterPro" id="IPR001647">
    <property type="entry name" value="HTH_TetR"/>
</dbReference>
<dbReference type="RefSeq" id="WP_061274085.1">
    <property type="nucleotide sequence ID" value="NZ_CBCRXN010000008.1"/>
</dbReference>
<gene>
    <name evidence="2" type="ORF">CFR75_08525</name>
</gene>
<accession>A0A318PLD6</accession>
<evidence type="ECO:0000313" key="2">
    <source>
        <dbReference type="EMBL" id="PYD56839.1"/>
    </source>
</evidence>
<evidence type="ECO:0000256" key="1">
    <source>
        <dbReference type="ARBA" id="ARBA00023125"/>
    </source>
</evidence>
<organism evidence="2 3">
    <name type="scientific">Komagataeibacter xylinus</name>
    <name type="common">Gluconacetobacter xylinus</name>
    <dbReference type="NCBI Taxonomy" id="28448"/>
    <lineage>
        <taxon>Bacteria</taxon>
        <taxon>Pseudomonadati</taxon>
        <taxon>Pseudomonadota</taxon>
        <taxon>Alphaproteobacteria</taxon>
        <taxon>Acetobacterales</taxon>
        <taxon>Acetobacteraceae</taxon>
        <taxon>Komagataeibacter</taxon>
    </lineage>
</organism>